<organism evidence="1 2">
    <name type="scientific">Mycetohabitans rhizoxinica (strain DSM 19002 / CIP 109453 / HKI 454)</name>
    <name type="common">Paraburkholderia rhizoxinica</name>
    <dbReference type="NCBI Taxonomy" id="882378"/>
    <lineage>
        <taxon>Bacteria</taxon>
        <taxon>Pseudomonadati</taxon>
        <taxon>Pseudomonadota</taxon>
        <taxon>Betaproteobacteria</taxon>
        <taxon>Burkholderiales</taxon>
        <taxon>Burkholderiaceae</taxon>
        <taxon>Mycetohabitans</taxon>
    </lineage>
</organism>
<protein>
    <submittedName>
        <fullName evidence="1">Uncharacterized protein</fullName>
    </submittedName>
</protein>
<gene>
    <name evidence="1" type="ordered locus">RBRH_03033</name>
</gene>
<proteinExistence type="predicted"/>
<sequence length="55" mass="5834">MSACFSASCQPARVADSTVHYAKFTGRVRCRDAALAAALVGVVHWRGGQRRAQAA</sequence>
<dbReference type="HOGENOM" id="CLU_3023274_0_0_4"/>
<evidence type="ECO:0000313" key="1">
    <source>
        <dbReference type="EMBL" id="CBW76786.1"/>
    </source>
</evidence>
<geneLocation type="plasmid" evidence="1 2">
    <name>pBRH01</name>
</geneLocation>
<keyword evidence="1" id="KW-0614">Plasmid</keyword>
<dbReference type="AlphaFoldDB" id="E5AUL2"/>
<dbReference type="EMBL" id="FR687360">
    <property type="protein sequence ID" value="CBW76786.1"/>
    <property type="molecule type" value="Genomic_DNA"/>
</dbReference>
<evidence type="ECO:0000313" key="2">
    <source>
        <dbReference type="Proteomes" id="UP000007437"/>
    </source>
</evidence>
<dbReference type="Proteomes" id="UP000007437">
    <property type="component" value="Plasmid pBRH01"/>
</dbReference>
<dbReference type="KEGG" id="brh:RBRH_03033"/>
<name>E5AUL2_MYCRK</name>
<accession>E5AUL2</accession>
<reference evidence="1 2" key="1">
    <citation type="journal article" date="2011" name="J. Bacteriol.">
        <title>Complete genome sequence of Burkholderia rhizoxinica, an endosymbiont of Rhizopus microsporus.</title>
        <authorList>
            <person name="Lackner G."/>
            <person name="Moebius N."/>
            <person name="Partida-Martinez L."/>
            <person name="Hertweck C."/>
        </authorList>
    </citation>
    <scope>NUCLEOTIDE SEQUENCE [LARGE SCALE GENOMIC DNA]</scope>
    <source>
        <strain evidence="2">DSM 19002 / CIP 109453 / HKI 454</strain>
        <plasmid evidence="1 2">pBRH01</plasmid>
    </source>
</reference>